<evidence type="ECO:0000256" key="4">
    <source>
        <dbReference type="ARBA" id="ARBA00022989"/>
    </source>
</evidence>
<feature type="domain" description="Cardiolipin synthase N-terminal" evidence="7">
    <location>
        <begin position="12"/>
        <end position="54"/>
    </location>
</feature>
<dbReference type="RefSeq" id="WP_081150165.1">
    <property type="nucleotide sequence ID" value="NZ_CP020465.1"/>
</dbReference>
<reference evidence="8 9" key="1">
    <citation type="submission" date="2017-08" db="EMBL/GenBank/DDBJ databases">
        <title>Complete genome of Colwellia sp. NB097-1, a psychrophile bacterium ioslated from Bering Sea.</title>
        <authorList>
            <person name="Chen X."/>
        </authorList>
    </citation>
    <scope>NUCLEOTIDE SEQUENCE [LARGE SCALE GENOMIC DNA]</scope>
    <source>
        <strain evidence="8 9">NB097-1</strain>
    </source>
</reference>
<evidence type="ECO:0000256" key="3">
    <source>
        <dbReference type="ARBA" id="ARBA00022692"/>
    </source>
</evidence>
<dbReference type="AlphaFoldDB" id="A0A222G6G1"/>
<evidence type="ECO:0000259" key="7">
    <source>
        <dbReference type="Pfam" id="PF13396"/>
    </source>
</evidence>
<evidence type="ECO:0000313" key="8">
    <source>
        <dbReference type="EMBL" id="ASP47486.1"/>
    </source>
</evidence>
<dbReference type="GO" id="GO:0005886">
    <property type="term" value="C:plasma membrane"/>
    <property type="evidence" value="ECO:0007669"/>
    <property type="project" value="UniProtKB-SubCell"/>
</dbReference>
<organism evidence="8 9">
    <name type="scientific">Cognaticolwellia beringensis</name>
    <dbReference type="NCBI Taxonomy" id="1967665"/>
    <lineage>
        <taxon>Bacteria</taxon>
        <taxon>Pseudomonadati</taxon>
        <taxon>Pseudomonadota</taxon>
        <taxon>Gammaproteobacteria</taxon>
        <taxon>Alteromonadales</taxon>
        <taxon>Colwelliaceae</taxon>
        <taxon>Cognaticolwellia</taxon>
    </lineage>
</organism>
<proteinExistence type="predicted"/>
<feature type="transmembrane region" description="Helical" evidence="6">
    <location>
        <begin position="7"/>
        <end position="26"/>
    </location>
</feature>
<gene>
    <name evidence="8" type="ORF">B5D82_06805</name>
</gene>
<evidence type="ECO:0000256" key="2">
    <source>
        <dbReference type="ARBA" id="ARBA00022475"/>
    </source>
</evidence>
<dbReference type="KEGG" id="cber:B5D82_06805"/>
<keyword evidence="5 6" id="KW-0472">Membrane</keyword>
<keyword evidence="2" id="KW-1003">Cell membrane</keyword>
<accession>A0A222G6G1</accession>
<comment type="subcellular location">
    <subcellularLocation>
        <location evidence="1">Cell membrane</location>
        <topology evidence="1">Multi-pass membrane protein</topology>
    </subcellularLocation>
</comment>
<dbReference type="EMBL" id="CP020465">
    <property type="protein sequence ID" value="ASP47486.1"/>
    <property type="molecule type" value="Genomic_DNA"/>
</dbReference>
<evidence type="ECO:0000256" key="1">
    <source>
        <dbReference type="ARBA" id="ARBA00004651"/>
    </source>
</evidence>
<sequence>MFTGILGLLHLIIAIWAILSILKSGASTAEKIVWALVVLLFPVIGLIIWFLAGPK</sequence>
<name>A0A222G6G1_9GAMM</name>
<evidence type="ECO:0000256" key="5">
    <source>
        <dbReference type="ARBA" id="ARBA00023136"/>
    </source>
</evidence>
<keyword evidence="9" id="KW-1185">Reference proteome</keyword>
<keyword evidence="4 6" id="KW-1133">Transmembrane helix</keyword>
<feature type="transmembrane region" description="Helical" evidence="6">
    <location>
        <begin position="32"/>
        <end position="52"/>
    </location>
</feature>
<dbReference type="Proteomes" id="UP000202259">
    <property type="component" value="Chromosome"/>
</dbReference>
<protein>
    <recommendedName>
        <fullName evidence="7">Cardiolipin synthase N-terminal domain-containing protein</fullName>
    </recommendedName>
</protein>
<dbReference type="OrthoDB" id="8455471at2"/>
<keyword evidence="3 6" id="KW-0812">Transmembrane</keyword>
<dbReference type="InterPro" id="IPR027379">
    <property type="entry name" value="CLS_N"/>
</dbReference>
<evidence type="ECO:0000313" key="9">
    <source>
        <dbReference type="Proteomes" id="UP000202259"/>
    </source>
</evidence>
<evidence type="ECO:0000256" key="6">
    <source>
        <dbReference type="SAM" id="Phobius"/>
    </source>
</evidence>
<dbReference type="Pfam" id="PF13396">
    <property type="entry name" value="PLDc_N"/>
    <property type="match status" value="1"/>
</dbReference>